<feature type="signal peptide" evidence="1">
    <location>
        <begin position="1"/>
        <end position="22"/>
    </location>
</feature>
<protein>
    <submittedName>
        <fullName evidence="3">PqiC family protein</fullName>
    </submittedName>
</protein>
<dbReference type="Pfam" id="PF03886">
    <property type="entry name" value="ABC_trans_aux"/>
    <property type="match status" value="1"/>
</dbReference>
<organism evidence="3 4">
    <name type="scientific">Herbaspirillum lusitanum</name>
    <dbReference type="NCBI Taxonomy" id="213312"/>
    <lineage>
        <taxon>Bacteria</taxon>
        <taxon>Pseudomonadati</taxon>
        <taxon>Pseudomonadota</taxon>
        <taxon>Betaproteobacteria</taxon>
        <taxon>Burkholderiales</taxon>
        <taxon>Oxalobacteraceae</taxon>
        <taxon>Herbaspirillum</taxon>
    </lineage>
</organism>
<evidence type="ECO:0000313" key="3">
    <source>
        <dbReference type="EMBL" id="MFL9923260.1"/>
    </source>
</evidence>
<name>A0ABW9A4G0_9BURK</name>
<keyword evidence="4" id="KW-1185">Reference proteome</keyword>
<gene>
    <name evidence="3" type="ORF">PQR62_03210</name>
</gene>
<dbReference type="InterPro" id="IPR005586">
    <property type="entry name" value="ABC_trans_aux"/>
</dbReference>
<sequence length="216" mass="22766">MSFNNNKYTVLAALLATALLSACGTSPETRFYTLATPASAGAVQTDAARNVAANTAGGQTFIEVLPVSVPERLARPQIVVRADATKVDVLEQERWSSPFNNELRDALAAGVSSRLGAIDVSRSGRPNDQPSYRIAIELRDLDAARNGQVQAAFGWTITRSDDRKTAVCRMMVVEPVPGSGVDAVVAAMQKAVGHAADAIANNVRALQAGQTVKCAN</sequence>
<evidence type="ECO:0000259" key="2">
    <source>
        <dbReference type="Pfam" id="PF03886"/>
    </source>
</evidence>
<feature type="domain" description="ABC-type transport auxiliary lipoprotein component" evidence="2">
    <location>
        <begin position="48"/>
        <end position="200"/>
    </location>
</feature>
<comment type="caution">
    <text evidence="3">The sequence shown here is derived from an EMBL/GenBank/DDBJ whole genome shotgun (WGS) entry which is preliminary data.</text>
</comment>
<dbReference type="PROSITE" id="PS51257">
    <property type="entry name" value="PROKAR_LIPOPROTEIN"/>
    <property type="match status" value="1"/>
</dbReference>
<dbReference type="Gene3D" id="3.40.50.10610">
    <property type="entry name" value="ABC-type transport auxiliary lipoprotein component"/>
    <property type="match status" value="1"/>
</dbReference>
<accession>A0ABW9A4G0</accession>
<reference evidence="3 4" key="1">
    <citation type="journal article" date="2024" name="Chem. Sci.">
        <title>Discovery of megapolipeptins by genome mining of a Burkholderiales bacteria collection.</title>
        <authorList>
            <person name="Paulo B.S."/>
            <person name="Recchia M.J.J."/>
            <person name="Lee S."/>
            <person name="Fergusson C.H."/>
            <person name="Romanowski S.B."/>
            <person name="Hernandez A."/>
            <person name="Krull N."/>
            <person name="Liu D.Y."/>
            <person name="Cavanagh H."/>
            <person name="Bos A."/>
            <person name="Gray C.A."/>
            <person name="Murphy B.T."/>
            <person name="Linington R.G."/>
            <person name="Eustaquio A.S."/>
        </authorList>
    </citation>
    <scope>NUCLEOTIDE SEQUENCE [LARGE SCALE GENOMIC DNA]</scope>
    <source>
        <strain evidence="3 4">RL21-008-BIB-A</strain>
    </source>
</reference>
<dbReference type="SUPFAM" id="SSF159594">
    <property type="entry name" value="XCC0632-like"/>
    <property type="match status" value="1"/>
</dbReference>
<keyword evidence="1" id="KW-0732">Signal</keyword>
<feature type="chain" id="PRO_5046638559" evidence="1">
    <location>
        <begin position="23"/>
        <end position="216"/>
    </location>
</feature>
<evidence type="ECO:0000313" key="4">
    <source>
        <dbReference type="Proteomes" id="UP001629246"/>
    </source>
</evidence>
<dbReference type="Proteomes" id="UP001629246">
    <property type="component" value="Unassembled WGS sequence"/>
</dbReference>
<evidence type="ECO:0000256" key="1">
    <source>
        <dbReference type="SAM" id="SignalP"/>
    </source>
</evidence>
<proteinExistence type="predicted"/>
<dbReference type="EMBL" id="JAQQFM010000002">
    <property type="protein sequence ID" value="MFL9923260.1"/>
    <property type="molecule type" value="Genomic_DNA"/>
</dbReference>